<dbReference type="PROSITE" id="PS51257">
    <property type="entry name" value="PROKAR_LIPOPROTEIN"/>
    <property type="match status" value="1"/>
</dbReference>
<protein>
    <recommendedName>
        <fullName evidence="3">Lipoprotein</fullName>
    </recommendedName>
</protein>
<organism evidence="1 2">
    <name type="scientific">Microvenator marinus</name>
    <dbReference type="NCBI Taxonomy" id="2600177"/>
    <lineage>
        <taxon>Bacteria</taxon>
        <taxon>Deltaproteobacteria</taxon>
        <taxon>Bradymonadales</taxon>
        <taxon>Microvenatoraceae</taxon>
        <taxon>Microvenator</taxon>
    </lineage>
</organism>
<accession>A0A5B8XNS3</accession>
<evidence type="ECO:0008006" key="3">
    <source>
        <dbReference type="Google" id="ProtNLM"/>
    </source>
</evidence>
<dbReference type="KEGG" id="bbae:FRD01_00015"/>
<name>A0A5B8XNS3_9DELT</name>
<sequence>MKGIWIGVALGIVASACGVNPDRMAVIEQRKAELAAKASGKIELEYSDSDPQPIRDAVQSVNESETKLEESDFDGYMTRRYAALAAVGPLASEEVLAHPKVPIILTKIANLDQKFAEAGNARSIEVVANPERSGAASADALYAVQDGLDTCARAYASTSRTETDELYRRYETNLERANATDSQVMAYVGKKPSGAGLIDVPAEIAFCEARISYKRAVWADEPAEAADLSTDYNGCGYFEVNIEAAQTSPNVFADYTIVGSSSQPQTGIAVACEKMPPASDAPTNVQRPLRDQLLWLAPGDLVSMAGPFEYEQRDVLYKKGTVRVFRSDAPLKTSKCGSEDPTITCEAEGSELAKAFNHAQHYLNRAEHHRAVPAPEKCTEMAQKAFDAANVSTQGAGDKQILTVDKEVLAQAQIVARVEAMKSQASQILSSDWCSKPQ</sequence>
<reference evidence="1 2" key="1">
    <citation type="submission" date="2019-08" db="EMBL/GenBank/DDBJ databases">
        <authorList>
            <person name="Liang Q."/>
        </authorList>
    </citation>
    <scope>NUCLEOTIDE SEQUENCE [LARGE SCALE GENOMIC DNA]</scope>
    <source>
        <strain evidence="1 2">V1718</strain>
    </source>
</reference>
<dbReference type="Proteomes" id="UP000321595">
    <property type="component" value="Chromosome"/>
</dbReference>
<evidence type="ECO:0000313" key="1">
    <source>
        <dbReference type="EMBL" id="QED25673.1"/>
    </source>
</evidence>
<evidence type="ECO:0000313" key="2">
    <source>
        <dbReference type="Proteomes" id="UP000321595"/>
    </source>
</evidence>
<gene>
    <name evidence="1" type="ORF">FRD01_00015</name>
</gene>
<dbReference type="RefSeq" id="WP_146956458.1">
    <property type="nucleotide sequence ID" value="NZ_CP042467.1"/>
</dbReference>
<dbReference type="AlphaFoldDB" id="A0A5B8XNS3"/>
<dbReference type="EMBL" id="CP042467">
    <property type="protein sequence ID" value="QED25673.1"/>
    <property type="molecule type" value="Genomic_DNA"/>
</dbReference>
<proteinExistence type="predicted"/>
<keyword evidence="2" id="KW-1185">Reference proteome</keyword>